<evidence type="ECO:0000256" key="2">
    <source>
        <dbReference type="SAM" id="Phobius"/>
    </source>
</evidence>
<name>A0A7V8RCK8_9SPHN</name>
<keyword evidence="4" id="KW-1185">Reference proteome</keyword>
<dbReference type="RefSeq" id="WP_066282101.1">
    <property type="nucleotide sequence ID" value="NZ_BAAAGB010000001.1"/>
</dbReference>
<feature type="compositionally biased region" description="Low complexity" evidence="1">
    <location>
        <begin position="49"/>
        <end position="62"/>
    </location>
</feature>
<feature type="region of interest" description="Disordered" evidence="1">
    <location>
        <begin position="43"/>
        <end position="62"/>
    </location>
</feature>
<evidence type="ECO:0000313" key="4">
    <source>
        <dbReference type="Proteomes" id="UP000589292"/>
    </source>
</evidence>
<feature type="transmembrane region" description="Helical" evidence="2">
    <location>
        <begin position="12"/>
        <end position="31"/>
    </location>
</feature>
<proteinExistence type="predicted"/>
<keyword evidence="2" id="KW-0472">Membrane</keyword>
<accession>A0A7V8RCK8</accession>
<gene>
    <name evidence="3" type="ORF">FG486_06540</name>
</gene>
<keyword evidence="2" id="KW-1133">Transmembrane helix</keyword>
<reference evidence="3 4" key="1">
    <citation type="journal article" date="1994" name="Int. J. Syst. Bacteriol.">
        <title>Phylogenetic positions of novel aerobic, bacteriochlorophyll a-containing bacteria and description of Roseococcus thiosulfatophilus gen. nov., sp. nov., Erythromicrobium ramosum gen. nov., sp. nov., and Erythrobacter litoralis sp. nov.</title>
        <authorList>
            <person name="Yurkov V."/>
            <person name="Stackebrandt E."/>
            <person name="Holmes A."/>
            <person name="Fuerst J.A."/>
            <person name="Hugenholtz P."/>
            <person name="Golecki J."/>
            <person name="Gad'on N."/>
            <person name="Gorlenko V.M."/>
            <person name="Kompantseva E.I."/>
            <person name="Drews G."/>
        </authorList>
    </citation>
    <scope>NUCLEOTIDE SEQUENCE [LARGE SCALE GENOMIC DNA]</scope>
    <source>
        <strain evidence="3 4">KR-99</strain>
    </source>
</reference>
<comment type="caution">
    <text evidence="3">The sequence shown here is derived from an EMBL/GenBank/DDBJ whole genome shotgun (WGS) entry which is preliminary data.</text>
</comment>
<keyword evidence="2" id="KW-0812">Transmembrane</keyword>
<dbReference type="Proteomes" id="UP000589292">
    <property type="component" value="Unassembled WGS sequence"/>
</dbReference>
<protein>
    <submittedName>
        <fullName evidence="3">Uncharacterized protein</fullName>
    </submittedName>
</protein>
<organism evidence="3 4">
    <name type="scientific">Sphingomonas ursincola</name>
    <dbReference type="NCBI Taxonomy" id="56361"/>
    <lineage>
        <taxon>Bacteria</taxon>
        <taxon>Pseudomonadati</taxon>
        <taxon>Pseudomonadota</taxon>
        <taxon>Alphaproteobacteria</taxon>
        <taxon>Sphingomonadales</taxon>
        <taxon>Sphingomonadaceae</taxon>
        <taxon>Sphingomonas</taxon>
    </lineage>
</organism>
<dbReference type="EMBL" id="VDES01000002">
    <property type="protein sequence ID" value="MBA1373991.1"/>
    <property type="molecule type" value="Genomic_DNA"/>
</dbReference>
<evidence type="ECO:0000313" key="3">
    <source>
        <dbReference type="EMBL" id="MBA1373991.1"/>
    </source>
</evidence>
<sequence>MTYFLGFPLLPLWIMGVPLIGALITLALPAPKHNTIPRTLRRDERVGNAATVTTAHPTTTAT</sequence>
<dbReference type="AlphaFoldDB" id="A0A7V8RCK8"/>
<evidence type="ECO:0000256" key="1">
    <source>
        <dbReference type="SAM" id="MobiDB-lite"/>
    </source>
</evidence>